<keyword evidence="1" id="KW-1133">Transmembrane helix</keyword>
<feature type="transmembrane region" description="Helical" evidence="1">
    <location>
        <begin position="151"/>
        <end position="172"/>
    </location>
</feature>
<gene>
    <name evidence="3" type="primary">LOC116214344</name>
</gene>
<sequence length="276" mass="30690">MRLDWEAIFSSTLRRPFHVLTITLLSLLLPLSFLLLARLSYANFSSSLYSYQPPQVTFPLSLFFHPRNLNPIHAAVTFISLSTLLHGLTGRNSILAESPASGVQSSKLYLAWALLCMLQVSVGLGVEGSIASGIGGFPSLDPGRSLMSRMFFFLGLHGTMMHWCSAVVRPVVDDTVYGAPEGQQWPEKLAVAAAYGALWWCTLRDEVEAMVIVPQVKKELLMGVGMVDFVGWWLYYLVVTIGMVRVVKGMMWAATLLLCWRVRHKFGASNDEQDMV</sequence>
<feature type="transmembrane region" description="Helical" evidence="1">
    <location>
        <begin position="109"/>
        <end position="130"/>
    </location>
</feature>
<dbReference type="PANTHER" id="PTHR37172">
    <property type="entry name" value="TRANSMEMBRANE PROTEIN"/>
    <property type="match status" value="1"/>
</dbReference>
<dbReference type="AlphaFoldDB" id="A0A6P8EGM0"/>
<protein>
    <submittedName>
        <fullName evidence="3">Uncharacterized protein LOC116214344</fullName>
    </submittedName>
</protein>
<keyword evidence="1" id="KW-0812">Transmembrane</keyword>
<evidence type="ECO:0000256" key="1">
    <source>
        <dbReference type="SAM" id="Phobius"/>
    </source>
</evidence>
<name>A0A6P8EGM0_PUNGR</name>
<keyword evidence="2" id="KW-1185">Reference proteome</keyword>
<dbReference type="RefSeq" id="XP_031405624.1">
    <property type="nucleotide sequence ID" value="XM_031549764.1"/>
</dbReference>
<dbReference type="OrthoDB" id="1913803at2759"/>
<organism evidence="2 3">
    <name type="scientific">Punica granatum</name>
    <name type="common">Pomegranate</name>
    <dbReference type="NCBI Taxonomy" id="22663"/>
    <lineage>
        <taxon>Eukaryota</taxon>
        <taxon>Viridiplantae</taxon>
        <taxon>Streptophyta</taxon>
        <taxon>Embryophyta</taxon>
        <taxon>Tracheophyta</taxon>
        <taxon>Spermatophyta</taxon>
        <taxon>Magnoliopsida</taxon>
        <taxon>eudicotyledons</taxon>
        <taxon>Gunneridae</taxon>
        <taxon>Pentapetalae</taxon>
        <taxon>rosids</taxon>
        <taxon>malvids</taxon>
        <taxon>Myrtales</taxon>
        <taxon>Lythraceae</taxon>
        <taxon>Punica</taxon>
    </lineage>
</organism>
<accession>A0A6P8EGM0</accession>
<dbReference type="GeneID" id="116214344"/>
<dbReference type="Proteomes" id="UP000515151">
    <property type="component" value="Chromosome 7"/>
</dbReference>
<dbReference type="PANTHER" id="PTHR37172:SF3">
    <property type="entry name" value="TRANSMEMBRANE PROTEIN"/>
    <property type="match status" value="1"/>
</dbReference>
<reference evidence="3" key="2">
    <citation type="submission" date="2025-08" db="UniProtKB">
        <authorList>
            <consortium name="RefSeq"/>
        </authorList>
    </citation>
    <scope>IDENTIFICATION</scope>
    <source>
        <tissue evidence="3">Leaf</tissue>
    </source>
</reference>
<keyword evidence="1" id="KW-0472">Membrane</keyword>
<reference evidence="2" key="1">
    <citation type="journal article" date="2020" name="Plant Biotechnol. J.">
        <title>The pomegranate (Punica granatum L.) draft genome dissects genetic divergence between soft- and hard-seeded cultivars.</title>
        <authorList>
            <person name="Luo X."/>
            <person name="Li H."/>
            <person name="Wu Z."/>
            <person name="Yao W."/>
            <person name="Zhao P."/>
            <person name="Cao D."/>
            <person name="Yu H."/>
            <person name="Li K."/>
            <person name="Poudel K."/>
            <person name="Zhao D."/>
            <person name="Zhang F."/>
            <person name="Xia X."/>
            <person name="Chen L."/>
            <person name="Wang Q."/>
            <person name="Jing D."/>
            <person name="Cao S."/>
        </authorList>
    </citation>
    <scope>NUCLEOTIDE SEQUENCE [LARGE SCALE GENOMIC DNA]</scope>
    <source>
        <strain evidence="2">cv. Tunisia</strain>
    </source>
</reference>
<evidence type="ECO:0000313" key="3">
    <source>
        <dbReference type="RefSeq" id="XP_031405624.1"/>
    </source>
</evidence>
<evidence type="ECO:0000313" key="2">
    <source>
        <dbReference type="Proteomes" id="UP000515151"/>
    </source>
</evidence>
<proteinExistence type="predicted"/>